<comment type="similarity">
    <text evidence="2 11">Belongs to the type II topoisomerase GyrB family.</text>
</comment>
<keyword evidence="4 11" id="KW-0479">Metal-binding</keyword>
<sequence length="825" mass="91265">MSEQQKQAESGYGAASIQILEGLEAVRKRPGMYIGDTSDGTGLHHLVFEVLDNSIDEALAGYCDDIHVTIHADNSISVTDNGRGIPTGIKFDDKHEPKRSAAEIVMTELHAGGKFDQNSYKVSGGLHGVGVSCVNALSSYLKLTVRRDGKKHFMEFHRGVPQNREIEVVDGVETSPLKVLGDTDKRGTEVHFLADETIFGNVEFHYDILAKRMRELSFLNNGVRIRLTDLRTGKEDDFAFGGGVKGFVEYINKSKTVLHPTVFHVMGERDGIGVEVAMQWNDSYNETVLCFTNNIPQRDGGTHLTGLRAAMTRVINKYIVESEMAKKAKVETTGDDMREGLTCVLSVKVPEPKFSSQTKDKLVSSEVRAPVEEYVAKALEDFLQETPNDAKIICSKIVEAARARDAARKAREMTRRKGVLDGVGLPGKLADCQEKDPALCEIYVVEGDSAGGSAKQGRDRKFQAILPLRGKVLNVEKARFDKLISSEQIVTLITALGCGIGKDDYNIDKLRYHRIIIMTDADVDGAHIRTLLLTFFYRQVPELIERGYVYIAQPPLYKVKHNKDERYIKDEGELAQYMLKLAMNNAELTPSTGAAPISGDALGELTRSYQLADSVIERLSRLYEASVLTAVTEGVEINLDNEEAAKQSALALEAALSDDPLAPEITITAVMEDVENADPVAVLRVERRHHGNVKLSMITQDFLQSADYAQLQKTAETFKGLIGEGATIRRGERSQPVSNFKTAMKWLMADAESKVSKQRYKGLGEMNAEQLWETTMDPTVRRLLRVQIEDAIAADGIFTTLMGDDVEPRRAFIETNALRAGNIDV</sequence>
<dbReference type="InterPro" id="IPR020568">
    <property type="entry name" value="Ribosomal_Su5_D2-typ_SF"/>
</dbReference>
<feature type="binding site" evidence="11">
    <location>
        <position position="522"/>
    </location>
    <ligand>
        <name>Mg(2+)</name>
        <dbReference type="ChEBI" id="CHEBI:18420"/>
        <label>2</label>
    </ligand>
</feature>
<dbReference type="Gene3D" id="3.40.50.670">
    <property type="match status" value="2"/>
</dbReference>
<evidence type="ECO:0000256" key="9">
    <source>
        <dbReference type="ARBA" id="ARBA00023125"/>
    </source>
</evidence>
<organism evidence="13 14">
    <name type="scientific">Pandoraea pnomenusa</name>
    <dbReference type="NCBI Taxonomy" id="93220"/>
    <lineage>
        <taxon>Bacteria</taxon>
        <taxon>Pseudomonadati</taxon>
        <taxon>Pseudomonadota</taxon>
        <taxon>Betaproteobacteria</taxon>
        <taxon>Burkholderiales</taxon>
        <taxon>Burkholderiaceae</taxon>
        <taxon>Pandoraea</taxon>
    </lineage>
</organism>
<evidence type="ECO:0000256" key="6">
    <source>
        <dbReference type="ARBA" id="ARBA00022840"/>
    </source>
</evidence>
<dbReference type="SMART" id="SM00387">
    <property type="entry name" value="HATPase_c"/>
    <property type="match status" value="1"/>
</dbReference>
<dbReference type="NCBIfam" id="NF011501">
    <property type="entry name" value="PRK14939.1"/>
    <property type="match status" value="1"/>
</dbReference>
<dbReference type="Pfam" id="PF02518">
    <property type="entry name" value="HATPase_c"/>
    <property type="match status" value="1"/>
</dbReference>
<dbReference type="Pfam" id="PF18053">
    <property type="entry name" value="GyrB_insert"/>
    <property type="match status" value="1"/>
</dbReference>
<evidence type="ECO:0000256" key="1">
    <source>
        <dbReference type="ARBA" id="ARBA00000185"/>
    </source>
</evidence>
<comment type="catalytic activity">
    <reaction evidence="1 11">
        <text>ATP-dependent breakage, passage and rejoining of double-stranded DNA.</text>
        <dbReference type="EC" id="5.6.2.2"/>
    </reaction>
</comment>
<dbReference type="SUPFAM" id="SSF56719">
    <property type="entry name" value="Type II DNA topoisomerase"/>
    <property type="match status" value="1"/>
</dbReference>
<dbReference type="InterPro" id="IPR013759">
    <property type="entry name" value="Topo_IIA_B_C"/>
</dbReference>
<dbReference type="Proteomes" id="UP000361468">
    <property type="component" value="Unassembled WGS sequence"/>
</dbReference>
<dbReference type="HAMAP" id="MF_01898">
    <property type="entry name" value="GyrB"/>
    <property type="match status" value="1"/>
</dbReference>
<keyword evidence="8 11" id="KW-0799">Topoisomerase</keyword>
<dbReference type="InterPro" id="IPR006171">
    <property type="entry name" value="TOPRIM_dom"/>
</dbReference>
<proteinExistence type="inferred from homology"/>
<dbReference type="InterPro" id="IPR018522">
    <property type="entry name" value="TopoIIA_CS"/>
</dbReference>
<dbReference type="InterPro" id="IPR002288">
    <property type="entry name" value="DNA_gyrase_B_C"/>
</dbReference>
<protein>
    <recommendedName>
        <fullName evidence="11">DNA gyrase subunit B</fullName>
        <ecNumber evidence="11">5.6.2.2</ecNumber>
    </recommendedName>
</protein>
<gene>
    <name evidence="11 13" type="primary">gyrB</name>
    <name evidence="13" type="ORF">PPN31119_04363</name>
</gene>
<dbReference type="InterPro" id="IPR041423">
    <property type="entry name" value="GyrB_insert"/>
</dbReference>
<dbReference type="PROSITE" id="PS50880">
    <property type="entry name" value="TOPRIM"/>
    <property type="match status" value="1"/>
</dbReference>
<reference evidence="13 14" key="1">
    <citation type="submission" date="2019-08" db="EMBL/GenBank/DDBJ databases">
        <authorList>
            <person name="Peeters C."/>
        </authorList>
    </citation>
    <scope>NUCLEOTIDE SEQUENCE [LARGE SCALE GENOMIC DNA]</scope>
    <source>
        <strain evidence="13 14">LMG 31119</strain>
    </source>
</reference>
<dbReference type="Pfam" id="PF01751">
    <property type="entry name" value="Toprim"/>
    <property type="match status" value="1"/>
</dbReference>
<feature type="site" description="Interaction with DNA" evidence="11">
    <location>
        <position position="471"/>
    </location>
</feature>
<dbReference type="PANTHER" id="PTHR45866:SF1">
    <property type="entry name" value="DNA GYRASE SUBUNIT B, MITOCHONDRIAL"/>
    <property type="match status" value="1"/>
</dbReference>
<dbReference type="SMART" id="SM00433">
    <property type="entry name" value="TOP2c"/>
    <property type="match status" value="1"/>
</dbReference>
<dbReference type="PROSITE" id="PS00177">
    <property type="entry name" value="TOPOISOMERASE_II"/>
    <property type="match status" value="1"/>
</dbReference>
<evidence type="ECO:0000259" key="12">
    <source>
        <dbReference type="PROSITE" id="PS50880"/>
    </source>
</evidence>
<dbReference type="NCBIfam" id="NF004189">
    <property type="entry name" value="PRK05644.1"/>
    <property type="match status" value="1"/>
</dbReference>
<dbReference type="NCBIfam" id="TIGR01059">
    <property type="entry name" value="gyrB"/>
    <property type="match status" value="1"/>
</dbReference>
<evidence type="ECO:0000313" key="14">
    <source>
        <dbReference type="Proteomes" id="UP000361468"/>
    </source>
</evidence>
<dbReference type="PRINTS" id="PR01159">
    <property type="entry name" value="DNAGYRASEB"/>
</dbReference>
<evidence type="ECO:0000256" key="3">
    <source>
        <dbReference type="ARBA" id="ARBA00022490"/>
    </source>
</evidence>
<dbReference type="InterPro" id="IPR000565">
    <property type="entry name" value="Topo_IIA_B"/>
</dbReference>
<keyword evidence="3 11" id="KW-0963">Cytoplasm</keyword>
<feature type="site" description="Interaction with DNA" evidence="11">
    <location>
        <position position="474"/>
    </location>
</feature>
<dbReference type="Gene3D" id="3.30.230.10">
    <property type="match status" value="1"/>
</dbReference>
<evidence type="ECO:0000256" key="11">
    <source>
        <dbReference type="HAMAP-Rule" id="MF_01898"/>
    </source>
</evidence>
<dbReference type="EMBL" id="CABPSO010000020">
    <property type="protein sequence ID" value="VVE72732.1"/>
    <property type="molecule type" value="Genomic_DNA"/>
</dbReference>
<dbReference type="PANTHER" id="PTHR45866">
    <property type="entry name" value="DNA GYRASE/TOPOISOMERASE SUBUNIT B"/>
    <property type="match status" value="1"/>
</dbReference>
<dbReference type="RefSeq" id="WP_063598709.1">
    <property type="nucleotide sequence ID" value="NZ_CABPSO010000020.1"/>
</dbReference>
<dbReference type="InterPro" id="IPR034160">
    <property type="entry name" value="TOPRIM_GyrB"/>
</dbReference>
<keyword evidence="9" id="KW-0238">DNA-binding</keyword>
<keyword evidence="10 11" id="KW-0413">Isomerase</keyword>
<dbReference type="SUPFAM" id="SSF54211">
    <property type="entry name" value="Ribosomal protein S5 domain 2-like"/>
    <property type="match status" value="1"/>
</dbReference>
<dbReference type="InterPro" id="IPR049353">
    <property type="entry name" value="GyrB_hook"/>
</dbReference>
<comment type="cofactor">
    <cofactor evidence="11">
        <name>Mg(2+)</name>
        <dbReference type="ChEBI" id="CHEBI:18420"/>
    </cofactor>
    <cofactor evidence="11">
        <name>Mn(2+)</name>
        <dbReference type="ChEBI" id="CHEBI:29035"/>
    </cofactor>
    <cofactor evidence="11">
        <name>Ca(2+)</name>
        <dbReference type="ChEBI" id="CHEBI:29108"/>
    </cofactor>
    <text evidence="11">Binds two Mg(2+) per subunit. The magnesium ions form salt bridges with both the protein and the DNA. Can also accept other divalent metal cations, such as Mn(2+) or Ca(2+).</text>
</comment>
<comment type="function">
    <text evidence="11">A type II topoisomerase that negatively supercoils closed circular double-stranded (ds) DNA in an ATP-dependent manner to modulate DNA topology and maintain chromosomes in an underwound state. Negative supercoiling favors strand separation, and DNA replication, transcription, recombination and repair, all of which involve strand separation. Also able to catalyze the interconversion of other topological isomers of dsDNA rings, including catenanes and knotted rings. Type II topoisomerases break and join 2 DNA strands simultaneously in an ATP-dependent manner.</text>
</comment>
<dbReference type="InterPro" id="IPR001241">
    <property type="entry name" value="Topo_IIA"/>
</dbReference>
<dbReference type="CDD" id="cd03366">
    <property type="entry name" value="TOPRIM_TopoIIA_GyrB"/>
    <property type="match status" value="1"/>
</dbReference>
<dbReference type="Gene3D" id="3.30.565.10">
    <property type="entry name" value="Histidine kinase-like ATPase, C-terminal domain"/>
    <property type="match status" value="1"/>
</dbReference>
<dbReference type="InterPro" id="IPR013760">
    <property type="entry name" value="Topo_IIA-like_dom_sf"/>
</dbReference>
<dbReference type="SUPFAM" id="SSF55874">
    <property type="entry name" value="ATPase domain of HSP90 chaperone/DNA topoisomerase II/histidine kinase"/>
    <property type="match status" value="1"/>
</dbReference>
<accession>A0ABY6WPR1</accession>
<comment type="caution">
    <text evidence="13">The sequence shown here is derived from an EMBL/GenBank/DDBJ whole genome shotgun (WGS) entry which is preliminary data.</text>
</comment>
<feature type="binding site" evidence="11">
    <location>
        <position position="520"/>
    </location>
    <ligand>
        <name>Mg(2+)</name>
        <dbReference type="ChEBI" id="CHEBI:18420"/>
        <label>1</label>
        <note>catalytic</note>
    </ligand>
</feature>
<comment type="miscellaneous">
    <text evidence="11">Few gyrases are as efficient as E.coli at forming negative supercoils. Not all organisms have 2 type II topoisomerases; in organisms with a single type II topoisomerase this enzyme also has to decatenate newly replicated chromosomes.</text>
</comment>
<feature type="domain" description="Toprim" evidence="12">
    <location>
        <begin position="440"/>
        <end position="555"/>
    </location>
</feature>
<dbReference type="InterPro" id="IPR003594">
    <property type="entry name" value="HATPase_dom"/>
</dbReference>
<dbReference type="InterPro" id="IPR013506">
    <property type="entry name" value="Topo_IIA_bsu_dom2"/>
</dbReference>
<dbReference type="InterPro" id="IPR036890">
    <property type="entry name" value="HATPase_C_sf"/>
</dbReference>
<keyword evidence="6 11" id="KW-0067">ATP-binding</keyword>
<keyword evidence="14" id="KW-1185">Reference proteome</keyword>
<feature type="binding site" evidence="11">
    <location>
        <position position="520"/>
    </location>
    <ligand>
        <name>Mg(2+)</name>
        <dbReference type="ChEBI" id="CHEBI:18420"/>
        <label>2</label>
    </ligand>
</feature>
<evidence type="ECO:0000256" key="8">
    <source>
        <dbReference type="ARBA" id="ARBA00023029"/>
    </source>
</evidence>
<dbReference type="InterPro" id="IPR014721">
    <property type="entry name" value="Ribsml_uS5_D2-typ_fold_subgr"/>
</dbReference>
<name>A0ABY6WPR1_9BURK</name>
<evidence type="ECO:0000313" key="13">
    <source>
        <dbReference type="EMBL" id="VVE72732.1"/>
    </source>
</evidence>
<dbReference type="CDD" id="cd00822">
    <property type="entry name" value="TopoII_Trans_DNA_gyrase"/>
    <property type="match status" value="1"/>
</dbReference>
<dbReference type="InterPro" id="IPR011557">
    <property type="entry name" value="GyrB"/>
</dbReference>
<comment type="subcellular location">
    <subcellularLocation>
        <location evidence="11">Cytoplasm</location>
    </subcellularLocation>
</comment>
<feature type="binding site" evidence="11">
    <location>
        <position position="446"/>
    </location>
    <ligand>
        <name>Mg(2+)</name>
        <dbReference type="ChEBI" id="CHEBI:18420"/>
        <label>1</label>
        <note>catalytic</note>
    </ligand>
</feature>
<evidence type="ECO:0000256" key="2">
    <source>
        <dbReference type="ARBA" id="ARBA00010708"/>
    </source>
</evidence>
<evidence type="ECO:0000256" key="4">
    <source>
        <dbReference type="ARBA" id="ARBA00022723"/>
    </source>
</evidence>
<keyword evidence="5 11" id="KW-0547">Nucleotide-binding</keyword>
<dbReference type="CDD" id="cd16928">
    <property type="entry name" value="HATPase_GyrB-like"/>
    <property type="match status" value="1"/>
</dbReference>
<evidence type="ECO:0000256" key="10">
    <source>
        <dbReference type="ARBA" id="ARBA00023235"/>
    </source>
</evidence>
<evidence type="ECO:0000256" key="7">
    <source>
        <dbReference type="ARBA" id="ARBA00022842"/>
    </source>
</evidence>
<dbReference type="Pfam" id="PF00204">
    <property type="entry name" value="DNA_gyraseB"/>
    <property type="match status" value="1"/>
</dbReference>
<comment type="subunit">
    <text evidence="11">Heterotetramer, composed of two GyrA and two GyrB chains. In the heterotetramer, GyrA contains the active site tyrosine that forms a transient covalent intermediate with DNA, while GyrB binds cofactors and catalyzes ATP hydrolysis.</text>
</comment>
<keyword evidence="7 11" id="KW-0460">Magnesium</keyword>
<evidence type="ECO:0000256" key="5">
    <source>
        <dbReference type="ARBA" id="ARBA00022741"/>
    </source>
</evidence>
<dbReference type="Pfam" id="PF00986">
    <property type="entry name" value="DNA_gyraseB_C"/>
    <property type="match status" value="1"/>
</dbReference>
<dbReference type="EC" id="5.6.2.2" evidence="11"/>
<dbReference type="Pfam" id="PF21249">
    <property type="entry name" value="GyrB_hook"/>
    <property type="match status" value="1"/>
</dbReference>
<dbReference type="PRINTS" id="PR00418">
    <property type="entry name" value="TPI2FAMILY"/>
</dbReference>